<dbReference type="RefSeq" id="WP_101887561.1">
    <property type="nucleotide sequence ID" value="NZ_JASOGN010000044.1"/>
</dbReference>
<dbReference type="EMBL" id="JASOGN010000044">
    <property type="protein sequence ID" value="MDK6503350.1"/>
    <property type="molecule type" value="Genomic_DNA"/>
</dbReference>
<name>A0AAW6XKD3_9LACO</name>
<comment type="caution">
    <text evidence="2">The sequence shown here is derived from an EMBL/GenBank/DDBJ whole genome shotgun (WGS) entry which is preliminary data.</text>
</comment>
<evidence type="ECO:0000313" key="2">
    <source>
        <dbReference type="EMBL" id="MDK6503350.1"/>
    </source>
</evidence>
<dbReference type="Proteomes" id="UP001230300">
    <property type="component" value="Unassembled WGS sequence"/>
</dbReference>
<sequence length="375" mass="43718">MKICADCFDDTDFKTRIQSLNRRAICDIHKKKEYVFDTDADSQLNIQTDLTRLLNLYEVVDLETEKSLSHIDMLQNKTLIDRLQSDWQIFSSKLSNSEITDIICVLLRDSFNTTLSTFFRMPLRMKEIYDPKFIKENSILIGDSWAKFKENILHKNRFFNKDLNVDLLADLMGFSITELKPGQTFYRARIVDDFSEIKTEKDVLIPPKNKINRIEGRLNPRGIGMLYLANAEDTALKEVRASFNDNVIVAPIKIKKSIKVVDLTQIMHVSPFIMLDTKFPEIYQLNKEIISTFINELEKPVNSHPINLDYLPTQYLSAIAQKRYDGIKYRSTMKLQDSSDYDVVLFSDKNVTTSIEKIQKYQINKVEYGRKKVIF</sequence>
<dbReference type="InterPro" id="IPR014914">
    <property type="entry name" value="RES_dom"/>
</dbReference>
<accession>A0AAW6XKD3</accession>
<reference evidence="2" key="1">
    <citation type="submission" date="2023-05" db="EMBL/GenBank/DDBJ databases">
        <title>Cataloging the Phylogenetic Diversity of Human Bladder Bacteria.</title>
        <authorList>
            <person name="Du J."/>
        </authorList>
    </citation>
    <scope>NUCLEOTIDE SEQUENCE</scope>
    <source>
        <strain evidence="2">UMB9226</strain>
    </source>
</reference>
<dbReference type="AlphaFoldDB" id="A0AAW6XKD3"/>
<dbReference type="Pfam" id="PF08808">
    <property type="entry name" value="RES"/>
    <property type="match status" value="1"/>
</dbReference>
<gene>
    <name evidence="2" type="ORF">QP235_09260</name>
</gene>
<evidence type="ECO:0000259" key="1">
    <source>
        <dbReference type="Pfam" id="PF08808"/>
    </source>
</evidence>
<evidence type="ECO:0000313" key="3">
    <source>
        <dbReference type="Proteomes" id="UP001230300"/>
    </source>
</evidence>
<proteinExistence type="predicted"/>
<protein>
    <submittedName>
        <fullName evidence="2">RES family NAD+ phosphorylase</fullName>
    </submittedName>
</protein>
<feature type="domain" description="RES" evidence="1">
    <location>
        <begin position="213"/>
        <end position="349"/>
    </location>
</feature>
<organism evidence="2 3">
    <name type="scientific">Lactobacillus crispatus</name>
    <dbReference type="NCBI Taxonomy" id="47770"/>
    <lineage>
        <taxon>Bacteria</taxon>
        <taxon>Bacillati</taxon>
        <taxon>Bacillota</taxon>
        <taxon>Bacilli</taxon>
        <taxon>Lactobacillales</taxon>
        <taxon>Lactobacillaceae</taxon>
        <taxon>Lactobacillus</taxon>
    </lineage>
</organism>